<evidence type="ECO:0000313" key="2">
    <source>
        <dbReference type="Proteomes" id="UP001482620"/>
    </source>
</evidence>
<gene>
    <name evidence="1" type="ORF">ILYODFUR_000784</name>
</gene>
<organism evidence="1 2">
    <name type="scientific">Ilyodon furcidens</name>
    <name type="common">goldbreast splitfin</name>
    <dbReference type="NCBI Taxonomy" id="33524"/>
    <lineage>
        <taxon>Eukaryota</taxon>
        <taxon>Metazoa</taxon>
        <taxon>Chordata</taxon>
        <taxon>Craniata</taxon>
        <taxon>Vertebrata</taxon>
        <taxon>Euteleostomi</taxon>
        <taxon>Actinopterygii</taxon>
        <taxon>Neopterygii</taxon>
        <taxon>Teleostei</taxon>
        <taxon>Neoteleostei</taxon>
        <taxon>Acanthomorphata</taxon>
        <taxon>Ovalentaria</taxon>
        <taxon>Atherinomorphae</taxon>
        <taxon>Cyprinodontiformes</taxon>
        <taxon>Goodeidae</taxon>
        <taxon>Ilyodon</taxon>
    </lineage>
</organism>
<sequence>MEMESVCCKYGESNIQMPRLETRLADEMSSSGAPRSVSGSAIAINARVCERRAAGAPRQKNLSSGRAHAIHSHYQVPLTTLGVEVGNE</sequence>
<proteinExistence type="predicted"/>
<accession>A0ABV0V043</accession>
<name>A0ABV0V043_9TELE</name>
<keyword evidence="2" id="KW-1185">Reference proteome</keyword>
<dbReference type="EMBL" id="JAHRIQ010092716">
    <property type="protein sequence ID" value="MEQ2250436.1"/>
    <property type="molecule type" value="Genomic_DNA"/>
</dbReference>
<reference evidence="1 2" key="1">
    <citation type="submission" date="2021-06" db="EMBL/GenBank/DDBJ databases">
        <authorList>
            <person name="Palmer J.M."/>
        </authorList>
    </citation>
    <scope>NUCLEOTIDE SEQUENCE [LARGE SCALE GENOMIC DNA]</scope>
    <source>
        <strain evidence="2">if_2019</strain>
        <tissue evidence="1">Muscle</tissue>
    </source>
</reference>
<evidence type="ECO:0000313" key="1">
    <source>
        <dbReference type="EMBL" id="MEQ2250436.1"/>
    </source>
</evidence>
<comment type="caution">
    <text evidence="1">The sequence shown here is derived from an EMBL/GenBank/DDBJ whole genome shotgun (WGS) entry which is preliminary data.</text>
</comment>
<protein>
    <submittedName>
        <fullName evidence="1">Uncharacterized protein</fullName>
    </submittedName>
</protein>
<dbReference type="Proteomes" id="UP001482620">
    <property type="component" value="Unassembled WGS sequence"/>
</dbReference>